<dbReference type="EMBL" id="BMAW01131097">
    <property type="protein sequence ID" value="GFU37796.1"/>
    <property type="molecule type" value="Genomic_DNA"/>
</dbReference>
<sequence>MASYGGCSAFPKLPKKKNTFTVKTNKIRENHTFAAAVANNPQQRAPRDSDITTQTETGRNRDYHYNTDNRPRPAENYHSDNFYQAIELIANLGEIFNKLPGLIKHLPSIKAAKGAENKKYALMDEDNEIGITL</sequence>
<keyword evidence="3" id="KW-1185">Reference proteome</keyword>
<evidence type="ECO:0000313" key="2">
    <source>
        <dbReference type="EMBL" id="GFU37796.1"/>
    </source>
</evidence>
<proteinExistence type="predicted"/>
<evidence type="ECO:0000256" key="1">
    <source>
        <dbReference type="SAM" id="MobiDB-lite"/>
    </source>
</evidence>
<gene>
    <name evidence="2" type="ORF">NPIL_278971</name>
</gene>
<dbReference type="Proteomes" id="UP000887013">
    <property type="component" value="Unassembled WGS sequence"/>
</dbReference>
<organism evidence="2 3">
    <name type="scientific">Nephila pilipes</name>
    <name type="common">Giant wood spider</name>
    <name type="synonym">Nephila maculata</name>
    <dbReference type="NCBI Taxonomy" id="299642"/>
    <lineage>
        <taxon>Eukaryota</taxon>
        <taxon>Metazoa</taxon>
        <taxon>Ecdysozoa</taxon>
        <taxon>Arthropoda</taxon>
        <taxon>Chelicerata</taxon>
        <taxon>Arachnida</taxon>
        <taxon>Araneae</taxon>
        <taxon>Araneomorphae</taxon>
        <taxon>Entelegynae</taxon>
        <taxon>Araneoidea</taxon>
        <taxon>Nephilidae</taxon>
        <taxon>Nephila</taxon>
    </lineage>
</organism>
<feature type="compositionally biased region" description="Basic and acidic residues" evidence="1">
    <location>
        <begin position="58"/>
        <end position="76"/>
    </location>
</feature>
<comment type="caution">
    <text evidence="2">The sequence shown here is derived from an EMBL/GenBank/DDBJ whole genome shotgun (WGS) entry which is preliminary data.</text>
</comment>
<protein>
    <submittedName>
        <fullName evidence="2">Uncharacterized protein</fullName>
    </submittedName>
</protein>
<dbReference type="AlphaFoldDB" id="A0A8X6US82"/>
<accession>A0A8X6US82</accession>
<feature type="region of interest" description="Disordered" evidence="1">
    <location>
        <begin position="38"/>
        <end position="76"/>
    </location>
</feature>
<reference evidence="2" key="1">
    <citation type="submission" date="2020-08" db="EMBL/GenBank/DDBJ databases">
        <title>Multicomponent nature underlies the extraordinary mechanical properties of spider dragline silk.</title>
        <authorList>
            <person name="Kono N."/>
            <person name="Nakamura H."/>
            <person name="Mori M."/>
            <person name="Yoshida Y."/>
            <person name="Ohtoshi R."/>
            <person name="Malay A.D."/>
            <person name="Moran D.A.P."/>
            <person name="Tomita M."/>
            <person name="Numata K."/>
            <person name="Arakawa K."/>
        </authorList>
    </citation>
    <scope>NUCLEOTIDE SEQUENCE</scope>
</reference>
<evidence type="ECO:0000313" key="3">
    <source>
        <dbReference type="Proteomes" id="UP000887013"/>
    </source>
</evidence>
<name>A0A8X6US82_NEPPI</name>